<accession>A0A0D3HPW2</accession>
<dbReference type="PANTHER" id="PTHR33358:SF12">
    <property type="entry name" value="F-BOX PROTEIN WITH A DOMAIN PROTEIN"/>
    <property type="match status" value="1"/>
</dbReference>
<dbReference type="PANTHER" id="PTHR33358">
    <property type="entry name" value="F-BOX PROTEIN WITH A DOMAIN PROTEIN"/>
    <property type="match status" value="1"/>
</dbReference>
<dbReference type="Gramene" id="OBART11G22650.1">
    <property type="protein sequence ID" value="OBART11G22650.1"/>
    <property type="gene ID" value="OBART11G22650"/>
</dbReference>
<dbReference type="Pfam" id="PF14476">
    <property type="entry name" value="Chloroplast_duf"/>
    <property type="match status" value="1"/>
</dbReference>
<feature type="region of interest" description="Disordered" evidence="1">
    <location>
        <begin position="31"/>
        <end position="75"/>
    </location>
</feature>
<evidence type="ECO:0000313" key="3">
    <source>
        <dbReference type="Proteomes" id="UP000026960"/>
    </source>
</evidence>
<organism evidence="2">
    <name type="scientific">Oryza barthii</name>
    <dbReference type="NCBI Taxonomy" id="65489"/>
    <lineage>
        <taxon>Eukaryota</taxon>
        <taxon>Viridiplantae</taxon>
        <taxon>Streptophyta</taxon>
        <taxon>Embryophyta</taxon>
        <taxon>Tracheophyta</taxon>
        <taxon>Spermatophyta</taxon>
        <taxon>Magnoliopsida</taxon>
        <taxon>Liliopsida</taxon>
        <taxon>Poales</taxon>
        <taxon>Poaceae</taxon>
        <taxon>BOP clade</taxon>
        <taxon>Oryzoideae</taxon>
        <taxon>Oryzeae</taxon>
        <taxon>Oryzinae</taxon>
        <taxon>Oryza</taxon>
    </lineage>
</organism>
<sequence length="136" mass="14732">MEGALVRSLAAVMLPPPPLASSLRRSSSMVASLRGSVSSHMHSMAGRCAPGIRGRHHGRHQQDPTVAAAEEQRNTTRLWRQQERDVRATLDLASPATTKADVHDAMDRVLALDAGYPLPLLPIMLGKFPKAVEPAR</sequence>
<dbReference type="InterPro" id="IPR027949">
    <property type="entry name" value="Chloroplast_duf"/>
</dbReference>
<evidence type="ECO:0000256" key="1">
    <source>
        <dbReference type="SAM" id="MobiDB-lite"/>
    </source>
</evidence>
<name>A0A0D3HPW2_9ORYZ</name>
<evidence type="ECO:0000313" key="2">
    <source>
        <dbReference type="EnsemblPlants" id="OBART11G22650.1"/>
    </source>
</evidence>
<dbReference type="PaxDb" id="65489-OBART11G22650.1"/>
<proteinExistence type="predicted"/>
<dbReference type="Proteomes" id="UP000026960">
    <property type="component" value="Chromosome 11"/>
</dbReference>
<dbReference type="EnsemblPlants" id="OBART11G22650.1">
    <property type="protein sequence ID" value="OBART11G22650.1"/>
    <property type="gene ID" value="OBART11G22650"/>
</dbReference>
<dbReference type="STRING" id="65489.A0A0D3HPW2"/>
<dbReference type="AlphaFoldDB" id="A0A0D3HPW2"/>
<reference evidence="2" key="2">
    <citation type="submission" date="2015-03" db="UniProtKB">
        <authorList>
            <consortium name="EnsemblPlants"/>
        </authorList>
    </citation>
    <scope>IDENTIFICATION</scope>
</reference>
<keyword evidence="3" id="KW-1185">Reference proteome</keyword>
<dbReference type="HOGENOM" id="CLU_1878576_0_0_1"/>
<protein>
    <submittedName>
        <fullName evidence="2">Uncharacterized protein</fullName>
    </submittedName>
</protein>
<reference evidence="2" key="1">
    <citation type="journal article" date="2009" name="Rice">
        <title>De Novo Next Generation Sequencing of Plant Genomes.</title>
        <authorList>
            <person name="Rounsley S."/>
            <person name="Marri P.R."/>
            <person name="Yu Y."/>
            <person name="He R."/>
            <person name="Sisneros N."/>
            <person name="Goicoechea J.L."/>
            <person name="Lee S.J."/>
            <person name="Angelova A."/>
            <person name="Kudrna D."/>
            <person name="Luo M."/>
            <person name="Affourtit J."/>
            <person name="Desany B."/>
            <person name="Knight J."/>
            <person name="Niazi F."/>
            <person name="Egholm M."/>
            <person name="Wing R.A."/>
        </authorList>
    </citation>
    <scope>NUCLEOTIDE SEQUENCE [LARGE SCALE GENOMIC DNA]</scope>
    <source>
        <strain evidence="2">cv. IRGC 105608</strain>
    </source>
</reference>